<dbReference type="AlphaFoldDB" id="G3JE39"/>
<proteinExistence type="predicted"/>
<feature type="compositionally biased region" description="Basic and acidic residues" evidence="1">
    <location>
        <begin position="411"/>
        <end position="422"/>
    </location>
</feature>
<dbReference type="InParanoid" id="G3JE39"/>
<dbReference type="EMBL" id="JH126401">
    <property type="protein sequence ID" value="EGX92864.1"/>
    <property type="molecule type" value="Genomic_DNA"/>
</dbReference>
<dbReference type="eggNOG" id="ENOG502S7XT">
    <property type="taxonomic scope" value="Eukaryota"/>
</dbReference>
<dbReference type="RefSeq" id="XP_006669447.1">
    <property type="nucleotide sequence ID" value="XM_006669384.1"/>
</dbReference>
<sequence>MFQGQFGYGNAGPQFNQQPGGQPNQQQQQQQPQMMFNPQQFAGMAPQGGFNPAANPQMMAAASQGMMQNPGMPNMVANGQMAGYQPQFAQPYGQVQQNFAPNQYMMGGMQGFPMNQQGMTQQQAQQLMQQRIQQQQHLQQQQAQHQQAQHQQHAQQHAQQQQHPHPHHQQHQQLQNPQAQQHAQHQQLQQHQNQQVQQQHPQPGMGQVGTPQRPPSVAQNSPAGQMLGQIPGQPQFSPHQLPQGTPQQGAQMHQHAQQHPQQVQQPVTIATPQTPTFPNSQGPNAGAPFNAPPLSPASESREKERFALLLDINHELLYEVILLQHTQTELKKESSAANGNAGERKPTEEESLFQQDYVHCMRRLQANLSYMAAQADRKAETKAPPFPSFMTAPPLNLSLRPRAQPMVPEGSDAKMDPATDREERDRAIKDLYRRLQAAYPGVDFKKESAARIPQGHKPGNPAGFQGSPIPQKTPQIPNVAPPQVS</sequence>
<evidence type="ECO:0000256" key="1">
    <source>
        <dbReference type="SAM" id="MobiDB-lite"/>
    </source>
</evidence>
<feature type="region of interest" description="Disordered" evidence="1">
    <location>
        <begin position="136"/>
        <end position="300"/>
    </location>
</feature>
<keyword evidence="3" id="KW-1185">Reference proteome</keyword>
<dbReference type="STRING" id="983644.G3JE39"/>
<feature type="region of interest" description="Disordered" evidence="1">
    <location>
        <begin position="444"/>
        <end position="485"/>
    </location>
</feature>
<feature type="region of interest" description="Disordered" evidence="1">
    <location>
        <begin position="381"/>
        <end position="422"/>
    </location>
</feature>
<dbReference type="HOGENOM" id="CLU_033652_0_0_1"/>
<evidence type="ECO:0008006" key="4">
    <source>
        <dbReference type="Google" id="ProtNLM"/>
    </source>
</evidence>
<feature type="compositionally biased region" description="Polar residues" evidence="1">
    <location>
        <begin position="268"/>
        <end position="281"/>
    </location>
</feature>
<feature type="compositionally biased region" description="Low complexity" evidence="1">
    <location>
        <begin position="136"/>
        <end position="163"/>
    </location>
</feature>
<dbReference type="VEuPathDB" id="FungiDB:CCM_04236"/>
<feature type="region of interest" description="Disordered" evidence="1">
    <location>
        <begin position="1"/>
        <end position="33"/>
    </location>
</feature>
<accession>G3JE39</accession>
<evidence type="ECO:0000313" key="2">
    <source>
        <dbReference type="EMBL" id="EGX92864.1"/>
    </source>
</evidence>
<reference evidence="2 3" key="1">
    <citation type="journal article" date="2011" name="Genome Biol.">
        <title>Genome sequence of the insect pathogenic fungus Cordyceps militaris, a valued traditional Chinese medicine.</title>
        <authorList>
            <person name="Zheng P."/>
            <person name="Xia Y."/>
            <person name="Xiao G."/>
            <person name="Xiong C."/>
            <person name="Hu X."/>
            <person name="Zhang S."/>
            <person name="Zheng H."/>
            <person name="Huang Y."/>
            <person name="Zhou Y."/>
            <person name="Wang S."/>
            <person name="Zhao G.P."/>
            <person name="Liu X."/>
            <person name="St Leger R.J."/>
            <person name="Wang C."/>
        </authorList>
    </citation>
    <scope>NUCLEOTIDE SEQUENCE [LARGE SCALE GENOMIC DNA]</scope>
    <source>
        <strain evidence="2 3">CM01</strain>
    </source>
</reference>
<dbReference type="KEGG" id="cmt:CCM_04236"/>
<dbReference type="OrthoDB" id="2530523at2759"/>
<name>G3JE39_CORMM</name>
<gene>
    <name evidence="2" type="ORF">CCM_04236</name>
</gene>
<dbReference type="OMA" id="PPCPAYL"/>
<evidence type="ECO:0000313" key="3">
    <source>
        <dbReference type="Proteomes" id="UP000001610"/>
    </source>
</evidence>
<feature type="compositionally biased region" description="Polar residues" evidence="1">
    <location>
        <begin position="232"/>
        <end position="245"/>
    </location>
</feature>
<organism evidence="2 3">
    <name type="scientific">Cordyceps militaris (strain CM01)</name>
    <name type="common">Caterpillar fungus</name>
    <dbReference type="NCBI Taxonomy" id="983644"/>
    <lineage>
        <taxon>Eukaryota</taxon>
        <taxon>Fungi</taxon>
        <taxon>Dikarya</taxon>
        <taxon>Ascomycota</taxon>
        <taxon>Pezizomycotina</taxon>
        <taxon>Sordariomycetes</taxon>
        <taxon>Hypocreomycetidae</taxon>
        <taxon>Hypocreales</taxon>
        <taxon>Cordycipitaceae</taxon>
        <taxon>Cordyceps</taxon>
    </lineage>
</organism>
<dbReference type="Proteomes" id="UP000001610">
    <property type="component" value="Unassembled WGS sequence"/>
</dbReference>
<protein>
    <recommendedName>
        <fullName evidence="4">Glutamine repeat protein-1</fullName>
    </recommendedName>
</protein>
<feature type="compositionally biased region" description="Low complexity" evidence="1">
    <location>
        <begin position="171"/>
        <end position="202"/>
    </location>
</feature>
<feature type="compositionally biased region" description="Low complexity" evidence="1">
    <location>
        <begin position="246"/>
        <end position="267"/>
    </location>
</feature>
<feature type="compositionally biased region" description="Gly residues" evidence="1">
    <location>
        <begin position="1"/>
        <end position="10"/>
    </location>
</feature>
<dbReference type="GeneID" id="18166259"/>
<feature type="compositionally biased region" description="Low complexity" evidence="1">
    <location>
        <begin position="12"/>
        <end position="33"/>
    </location>
</feature>